<dbReference type="Gene3D" id="3.30.300.160">
    <property type="entry name" value="Type II secretion system, protein E, N-terminal domain"/>
    <property type="match status" value="1"/>
</dbReference>
<dbReference type="OrthoDB" id="9804785at2"/>
<dbReference type="AlphaFoldDB" id="A0A4Q7YJB5"/>
<evidence type="ECO:0000256" key="1">
    <source>
        <dbReference type="ARBA" id="ARBA00006611"/>
    </source>
</evidence>
<dbReference type="PANTHER" id="PTHR30258">
    <property type="entry name" value="TYPE II SECRETION SYSTEM PROTEIN GSPE-RELATED"/>
    <property type="match status" value="1"/>
</dbReference>
<evidence type="ECO:0000313" key="5">
    <source>
        <dbReference type="EMBL" id="RZU36863.1"/>
    </source>
</evidence>
<feature type="domain" description="Bacterial type II secretion system protein E" evidence="4">
    <location>
        <begin position="409"/>
        <end position="423"/>
    </location>
</feature>
<keyword evidence="6" id="KW-1185">Reference proteome</keyword>
<reference evidence="5 6" key="1">
    <citation type="submission" date="2019-02" db="EMBL/GenBank/DDBJ databases">
        <title>Genomic Encyclopedia of Type Strains, Phase IV (KMG-IV): sequencing the most valuable type-strain genomes for metagenomic binning, comparative biology and taxonomic classification.</title>
        <authorList>
            <person name="Goeker M."/>
        </authorList>
    </citation>
    <scope>NUCLEOTIDE SEQUENCE [LARGE SCALE GENOMIC DNA]</scope>
    <source>
        <strain evidence="5 6">DSM 105135</strain>
    </source>
</reference>
<dbReference type="Proteomes" id="UP000292423">
    <property type="component" value="Unassembled WGS sequence"/>
</dbReference>
<dbReference type="SUPFAM" id="SSF52540">
    <property type="entry name" value="P-loop containing nucleoside triphosphate hydrolases"/>
    <property type="match status" value="1"/>
</dbReference>
<keyword evidence="2" id="KW-0547">Nucleotide-binding</keyword>
<dbReference type="GO" id="GO:0005886">
    <property type="term" value="C:plasma membrane"/>
    <property type="evidence" value="ECO:0007669"/>
    <property type="project" value="TreeGrafter"/>
</dbReference>
<evidence type="ECO:0000313" key="6">
    <source>
        <dbReference type="Proteomes" id="UP000292423"/>
    </source>
</evidence>
<evidence type="ECO:0000259" key="4">
    <source>
        <dbReference type="PROSITE" id="PS00662"/>
    </source>
</evidence>
<dbReference type="InterPro" id="IPR001482">
    <property type="entry name" value="T2SS/T4SS_dom"/>
</dbReference>
<dbReference type="Gene3D" id="3.40.50.300">
    <property type="entry name" value="P-loop containing nucleotide triphosphate hydrolases"/>
    <property type="match status" value="1"/>
</dbReference>
<gene>
    <name evidence="5" type="ORF">EV700_3076</name>
</gene>
<dbReference type="GO" id="GO:0016887">
    <property type="term" value="F:ATP hydrolysis activity"/>
    <property type="evidence" value="ECO:0007669"/>
    <property type="project" value="TreeGrafter"/>
</dbReference>
<sequence>MTQAPVIRPRNSLSFLDTVRNSEQLQDYYRHPLAPQSASRLLLESGLLTKDELTKFMADPACQNSQHIGFQLQSKGLISEEDLGRLLAGTFGLPFVHIRDFDLDPSVLITIPASFARKHLLFPLLKTDNRLIVAMADPSDNTVMEKLRFMTDLMVEVAVATPADILEAISSHYGQEEIDRALENVELLMRDDPAAVDQKISDKVLERPVVQLVQNLITEAVVGRASDIHIRPRQKSVDIFFRIDGQLVRQRSFSRNLLSPIVTRLKIFGGMDISEHRIPQDGRARIRFNNKEVDLRLSLMPGIYGEDVVIRLLDSQFAMQHLEDLGYEGDDAERIRHLLSRNNGMFLVTGPTGSGKSTTLYTALEHIRNETLNIITVEDPVEYHIDGIAQIQINPQIGYTFAKALKHILRHDPDVIMLGEVRDQETAKMAVESALTGHLVLTTLHTNSAADTITRFLEIGVESYLLSSTLLGVLAQRLVRTNCPHCLVEDHPDPAIRRIMGVADDEVFHKGAGCDFCKGRGVKGRRAVYELLVMSQAIRAILVPGVQADDIQALAIREGMTPLTAHALHLARRGLISLQEAYNIRLE</sequence>
<dbReference type="InterPro" id="IPR037257">
    <property type="entry name" value="T2SS_E_N_sf"/>
</dbReference>
<dbReference type="Pfam" id="PF00437">
    <property type="entry name" value="T2SSE"/>
    <property type="match status" value="1"/>
</dbReference>
<evidence type="ECO:0000256" key="2">
    <source>
        <dbReference type="ARBA" id="ARBA00022741"/>
    </source>
</evidence>
<comment type="caution">
    <text evidence="5">The sequence shown here is derived from an EMBL/GenBank/DDBJ whole genome shotgun (WGS) entry which is preliminary data.</text>
</comment>
<name>A0A4Q7YJB5_9GAMM</name>
<accession>A0A4Q7YJB5</accession>
<dbReference type="Gene3D" id="3.30.450.90">
    <property type="match status" value="1"/>
</dbReference>
<dbReference type="CDD" id="cd01129">
    <property type="entry name" value="PulE-GspE-like"/>
    <property type="match status" value="1"/>
</dbReference>
<dbReference type="PANTHER" id="PTHR30258:SF3">
    <property type="entry name" value="SLL1921 PROTEIN"/>
    <property type="match status" value="1"/>
</dbReference>
<dbReference type="EMBL" id="SHKX01000016">
    <property type="protein sequence ID" value="RZU36863.1"/>
    <property type="molecule type" value="Genomic_DNA"/>
</dbReference>
<comment type="similarity">
    <text evidence="1">Belongs to the GSP E family.</text>
</comment>
<protein>
    <submittedName>
        <fullName evidence="5">Type II secretion system protein E (GspE)</fullName>
    </submittedName>
</protein>
<dbReference type="PROSITE" id="PS00662">
    <property type="entry name" value="T2SP_E"/>
    <property type="match status" value="1"/>
</dbReference>
<dbReference type="SUPFAM" id="SSF160246">
    <property type="entry name" value="EspE N-terminal domain-like"/>
    <property type="match status" value="1"/>
</dbReference>
<evidence type="ECO:0000256" key="3">
    <source>
        <dbReference type="ARBA" id="ARBA00022840"/>
    </source>
</evidence>
<dbReference type="Pfam" id="PF05157">
    <property type="entry name" value="MshEN"/>
    <property type="match status" value="1"/>
</dbReference>
<dbReference type="GO" id="GO:0005524">
    <property type="term" value="F:ATP binding"/>
    <property type="evidence" value="ECO:0007669"/>
    <property type="project" value="UniProtKB-KW"/>
</dbReference>
<dbReference type="FunFam" id="3.30.300.160:FF:000002">
    <property type="entry name" value="Type II secretion system protein E"/>
    <property type="match status" value="1"/>
</dbReference>
<dbReference type="InterPro" id="IPR007831">
    <property type="entry name" value="T2SS_GspE_N"/>
</dbReference>
<keyword evidence="3" id="KW-0067">ATP-binding</keyword>
<organism evidence="5 6">
    <name type="scientific">Fluviicoccus keumensis</name>
    <dbReference type="NCBI Taxonomy" id="1435465"/>
    <lineage>
        <taxon>Bacteria</taxon>
        <taxon>Pseudomonadati</taxon>
        <taxon>Pseudomonadota</taxon>
        <taxon>Gammaproteobacteria</taxon>
        <taxon>Moraxellales</taxon>
        <taxon>Moraxellaceae</taxon>
        <taxon>Fluviicoccus</taxon>
    </lineage>
</organism>
<dbReference type="InterPro" id="IPR027417">
    <property type="entry name" value="P-loop_NTPase"/>
</dbReference>
<proteinExistence type="inferred from homology"/>